<keyword evidence="4" id="KW-1185">Reference proteome</keyword>
<organism evidence="3 4">
    <name type="scientific">Tegillarca granosa</name>
    <name type="common">Malaysian cockle</name>
    <name type="synonym">Anadara granosa</name>
    <dbReference type="NCBI Taxonomy" id="220873"/>
    <lineage>
        <taxon>Eukaryota</taxon>
        <taxon>Metazoa</taxon>
        <taxon>Spiralia</taxon>
        <taxon>Lophotrochozoa</taxon>
        <taxon>Mollusca</taxon>
        <taxon>Bivalvia</taxon>
        <taxon>Autobranchia</taxon>
        <taxon>Pteriomorphia</taxon>
        <taxon>Arcoida</taxon>
        <taxon>Arcoidea</taxon>
        <taxon>Arcidae</taxon>
        <taxon>Tegillarca</taxon>
    </lineage>
</organism>
<sequence length="117" mass="12994">MLFLLSDDTTMITGSNLAEGVGELESYAERLLLEGAKVYVIGRSQENLEKIKTEIPSLNTIQVDVTNWDETKTAVEQIGVVDLLVNNAGILDQANFVDVEMDKFDKMIETTVNRLSI</sequence>
<evidence type="ECO:0000313" key="4">
    <source>
        <dbReference type="Proteomes" id="UP001217089"/>
    </source>
</evidence>
<dbReference type="PANTHER" id="PTHR44252:SF3">
    <property type="entry name" value="D-ERYTHRULOSE REDUCTASE-RELATED"/>
    <property type="match status" value="1"/>
</dbReference>
<dbReference type="InterPro" id="IPR036291">
    <property type="entry name" value="NAD(P)-bd_dom_sf"/>
</dbReference>
<evidence type="ECO:0000313" key="3">
    <source>
        <dbReference type="EMBL" id="KAJ8314414.1"/>
    </source>
</evidence>
<protein>
    <submittedName>
        <fullName evidence="3">Uncharacterized protein</fullName>
    </submittedName>
</protein>
<accession>A0ABQ9FAM5</accession>
<reference evidence="3 4" key="1">
    <citation type="submission" date="2022-12" db="EMBL/GenBank/DDBJ databases">
        <title>Chromosome-level genome of Tegillarca granosa.</title>
        <authorList>
            <person name="Kim J."/>
        </authorList>
    </citation>
    <scope>NUCLEOTIDE SEQUENCE [LARGE SCALE GENOMIC DNA]</scope>
    <source>
        <strain evidence="3">Teg-2019</strain>
        <tissue evidence="3">Adductor muscle</tissue>
    </source>
</reference>
<name>A0ABQ9FAM5_TEGGR</name>
<dbReference type="InterPro" id="IPR002347">
    <property type="entry name" value="SDR_fam"/>
</dbReference>
<gene>
    <name evidence="3" type="ORF">KUTeg_008037</name>
</gene>
<dbReference type="PANTHER" id="PTHR44252">
    <property type="entry name" value="D-ERYTHRULOSE REDUCTASE"/>
    <property type="match status" value="1"/>
</dbReference>
<dbReference type="InterPro" id="IPR051737">
    <property type="entry name" value="L-xylulose/Carbonyl_redctase"/>
</dbReference>
<evidence type="ECO:0000256" key="2">
    <source>
        <dbReference type="ARBA" id="ARBA00022857"/>
    </source>
</evidence>
<dbReference type="Pfam" id="PF00106">
    <property type="entry name" value="adh_short"/>
    <property type="match status" value="1"/>
</dbReference>
<evidence type="ECO:0000256" key="1">
    <source>
        <dbReference type="ARBA" id="ARBA00006484"/>
    </source>
</evidence>
<dbReference type="Gene3D" id="3.40.50.720">
    <property type="entry name" value="NAD(P)-binding Rossmann-like Domain"/>
    <property type="match status" value="1"/>
</dbReference>
<comment type="caution">
    <text evidence="3">The sequence shown here is derived from an EMBL/GenBank/DDBJ whole genome shotgun (WGS) entry which is preliminary data.</text>
</comment>
<dbReference type="CDD" id="cd05233">
    <property type="entry name" value="SDR_c"/>
    <property type="match status" value="1"/>
</dbReference>
<proteinExistence type="inferred from homology"/>
<comment type="similarity">
    <text evidence="1">Belongs to the short-chain dehydrogenases/reductases (SDR) family.</text>
</comment>
<dbReference type="Proteomes" id="UP001217089">
    <property type="component" value="Unassembled WGS sequence"/>
</dbReference>
<keyword evidence="2" id="KW-0521">NADP</keyword>
<dbReference type="SUPFAM" id="SSF51735">
    <property type="entry name" value="NAD(P)-binding Rossmann-fold domains"/>
    <property type="match status" value="1"/>
</dbReference>
<dbReference type="EMBL" id="JARBDR010000340">
    <property type="protein sequence ID" value="KAJ8314414.1"/>
    <property type="molecule type" value="Genomic_DNA"/>
</dbReference>